<sequence>MFNEVHSIHSHTLLLITKPSLQATALLQHLKQSLALTGKLHNIQRSLDDISSSCIVLLDMMEADKKLIHYWQDNLSRKNNNIKTLLLNTPDDYPYRDIENWPHINGVFYATEDEQRVVSGLQGVLRGECYFSQKLASYLITHSGNYRYNSTESALLTHREKEILNKLRIGASNIEIARSLFISENTVKTHLYNLFKKIAVKNRTQAVSWANDNLRR</sequence>
<protein>
    <submittedName>
        <fullName evidence="5 6">Transcriptional regulator</fullName>
    </submittedName>
</protein>
<dbReference type="Proteomes" id="UP000050520">
    <property type="component" value="Unassembled WGS sequence"/>
</dbReference>
<dbReference type="Gene3D" id="3.40.50.2300">
    <property type="match status" value="1"/>
</dbReference>
<dbReference type="PANTHER" id="PTHR44688">
    <property type="entry name" value="DNA-BINDING TRANSCRIPTIONAL ACTIVATOR DEVR_DOSR"/>
    <property type="match status" value="1"/>
</dbReference>
<evidence type="ECO:0000256" key="1">
    <source>
        <dbReference type="ARBA" id="ARBA00023015"/>
    </source>
</evidence>
<evidence type="ECO:0000313" key="6">
    <source>
        <dbReference type="EMBL" id="KPR48057.1"/>
    </source>
</evidence>
<dbReference type="GO" id="GO:0006355">
    <property type="term" value="P:regulation of DNA-templated transcription"/>
    <property type="evidence" value="ECO:0007669"/>
    <property type="project" value="InterPro"/>
</dbReference>
<dbReference type="InterPro" id="IPR000792">
    <property type="entry name" value="Tscrpt_reg_LuxR_C"/>
</dbReference>
<dbReference type="InterPro" id="IPR036388">
    <property type="entry name" value="WH-like_DNA-bd_sf"/>
</dbReference>
<reference evidence="7" key="1">
    <citation type="submission" date="2015-09" db="EMBL/GenBank/DDBJ databases">
        <title>Prevalence of NDMs in South Africa.</title>
        <authorList>
            <person name="Osei Sekyere J."/>
            <person name="Govinden U."/>
            <person name="Essack S."/>
            <person name="Haldorsen B."/>
            <person name="Samuelsen O."/>
            <person name="Aasnaes B."/>
            <person name="Sundsfjord A."/>
        </authorList>
    </citation>
    <scope>NUCLEOTIDE SEQUENCE [LARGE SCALE GENOMIC DNA]</scope>
    <source>
        <strain evidence="7">ST62:944112508</strain>
    </source>
</reference>
<dbReference type="CDD" id="cd06170">
    <property type="entry name" value="LuxR_C_like"/>
    <property type="match status" value="1"/>
</dbReference>
<dbReference type="PROSITE" id="PS50043">
    <property type="entry name" value="HTH_LUXR_2"/>
    <property type="match status" value="1"/>
</dbReference>
<dbReference type="RefSeq" id="WP_057064869.1">
    <property type="nucleotide sequence ID" value="NZ_CABDWZ010000001.1"/>
</dbReference>
<evidence type="ECO:0000313" key="7">
    <source>
        <dbReference type="Proteomes" id="UP000050520"/>
    </source>
</evidence>
<dbReference type="PRINTS" id="PR00038">
    <property type="entry name" value="HTHLUXR"/>
</dbReference>
<feature type="domain" description="HTH luxR-type" evidence="4">
    <location>
        <begin position="149"/>
        <end position="214"/>
    </location>
</feature>
<keyword evidence="3" id="KW-0804">Transcription</keyword>
<dbReference type="AlphaFoldDB" id="A0A0P8H3P0"/>
<comment type="caution">
    <text evidence="5">The sequence shown here is derived from an EMBL/GenBank/DDBJ whole genome shotgun (WGS) entry which is preliminary data.</text>
</comment>
<reference evidence="6 7" key="2">
    <citation type="journal article" date="2017" name="PLoS ONE">
        <title>Genomic and phenotypic characterisation of fluoroquinolone resistance mechanisms in Enterobacteriaceae in Durban, South Africa.</title>
        <authorList>
            <person name="Osei Sekyere J."/>
            <person name="Amoako D.G."/>
        </authorList>
    </citation>
    <scope>NUCLEOTIDE SEQUENCE [LARGE SCALE GENOMIC DNA]</scope>
    <source>
        <strain evidence="6 7">ST62:944112508</strain>
    </source>
</reference>
<dbReference type="Pfam" id="PF00196">
    <property type="entry name" value="GerE"/>
    <property type="match status" value="1"/>
</dbReference>
<dbReference type="SUPFAM" id="SSF46894">
    <property type="entry name" value="C-terminal effector domain of the bipartite response regulators"/>
    <property type="match status" value="1"/>
</dbReference>
<keyword evidence="2" id="KW-0238">DNA-binding</keyword>
<dbReference type="EMBL" id="LJEB01000168">
    <property type="protein sequence ID" value="KPR48057.1"/>
    <property type="molecule type" value="Genomic_DNA"/>
</dbReference>
<dbReference type="Proteomes" id="UP000855471">
    <property type="component" value="Unassembled WGS sequence"/>
</dbReference>
<dbReference type="GO" id="GO:0003677">
    <property type="term" value="F:DNA binding"/>
    <property type="evidence" value="ECO:0007669"/>
    <property type="project" value="UniProtKB-KW"/>
</dbReference>
<dbReference type="FunFam" id="1.10.10.10:FF:000153">
    <property type="entry name" value="LuxR family transcriptional regulator"/>
    <property type="match status" value="1"/>
</dbReference>
<dbReference type="InterPro" id="IPR016032">
    <property type="entry name" value="Sig_transdc_resp-reg_C-effctor"/>
</dbReference>
<dbReference type="Gene3D" id="1.10.10.10">
    <property type="entry name" value="Winged helix-like DNA-binding domain superfamily/Winged helix DNA-binding domain"/>
    <property type="match status" value="1"/>
</dbReference>
<organism evidence="5">
    <name type="scientific">Citrobacter freundii</name>
    <dbReference type="NCBI Taxonomy" id="546"/>
    <lineage>
        <taxon>Bacteria</taxon>
        <taxon>Pseudomonadati</taxon>
        <taxon>Pseudomonadota</taxon>
        <taxon>Gammaproteobacteria</taxon>
        <taxon>Enterobacterales</taxon>
        <taxon>Enterobacteriaceae</taxon>
        <taxon>Citrobacter</taxon>
        <taxon>Citrobacter freundii complex</taxon>
    </lineage>
</organism>
<evidence type="ECO:0000256" key="3">
    <source>
        <dbReference type="ARBA" id="ARBA00023163"/>
    </source>
</evidence>
<keyword evidence="1" id="KW-0805">Transcription regulation</keyword>
<dbReference type="EMBL" id="DACSXJ010000018">
    <property type="protein sequence ID" value="HAT3898683.1"/>
    <property type="molecule type" value="Genomic_DNA"/>
</dbReference>
<evidence type="ECO:0000256" key="2">
    <source>
        <dbReference type="ARBA" id="ARBA00023125"/>
    </source>
</evidence>
<name>A0A0P8H3P0_CITFR</name>
<dbReference type="SMART" id="SM00421">
    <property type="entry name" value="HTH_LUXR"/>
    <property type="match status" value="1"/>
</dbReference>
<evidence type="ECO:0000313" key="5">
    <source>
        <dbReference type="EMBL" id="HAT3898683.1"/>
    </source>
</evidence>
<accession>A0A0P8H3P0</accession>
<proteinExistence type="predicted"/>
<reference evidence="5" key="3">
    <citation type="journal article" date="2018" name="Genome Biol.">
        <title>SKESA: strategic k-mer extension for scrupulous assemblies.</title>
        <authorList>
            <person name="Souvorov A."/>
            <person name="Agarwala R."/>
            <person name="Lipman D.J."/>
        </authorList>
    </citation>
    <scope>NUCLEOTIDE SEQUENCE</scope>
    <source>
        <strain evidence="5">O50</strain>
    </source>
</reference>
<gene>
    <name evidence="5" type="primary">csgD</name>
    <name evidence="6" type="ORF">AN672_26175</name>
    <name evidence="5" type="ORF">I9Y29_003131</name>
</gene>
<dbReference type="PANTHER" id="PTHR44688:SF16">
    <property type="entry name" value="DNA-BINDING TRANSCRIPTIONAL ACTIVATOR DEVR_DOSR"/>
    <property type="match status" value="1"/>
</dbReference>
<evidence type="ECO:0000259" key="4">
    <source>
        <dbReference type="PROSITE" id="PS50043"/>
    </source>
</evidence>
<dbReference type="PROSITE" id="PS00622">
    <property type="entry name" value="HTH_LUXR_1"/>
    <property type="match status" value="1"/>
</dbReference>
<reference evidence="5" key="4">
    <citation type="submission" date="2020-09" db="EMBL/GenBank/DDBJ databases">
        <authorList>
            <consortium name="NCBI Pathogen Detection Project"/>
        </authorList>
    </citation>
    <scope>NUCLEOTIDE SEQUENCE</scope>
    <source>
        <strain evidence="5">O50</strain>
    </source>
</reference>
<dbReference type="NCBIfam" id="NF007505">
    <property type="entry name" value="PRK10100.1"/>
    <property type="match status" value="1"/>
</dbReference>